<dbReference type="EMBL" id="AP022563">
    <property type="protein sequence ID" value="BBX18552.1"/>
    <property type="molecule type" value="Genomic_DNA"/>
</dbReference>
<gene>
    <name evidence="4" type="ORF">MDUV_34120</name>
</gene>
<dbReference type="RefSeq" id="WP_098002463.1">
    <property type="nucleotide sequence ID" value="NZ_AP022563.1"/>
</dbReference>
<dbReference type="InterPro" id="IPR019826">
    <property type="entry name" value="Carboxylesterase_B_AS"/>
</dbReference>
<evidence type="ECO:0000256" key="3">
    <source>
        <dbReference type="RuleBase" id="RU361235"/>
    </source>
</evidence>
<feature type="chain" id="PRO_5041746977" description="Carboxylic ester hydrolase" evidence="3">
    <location>
        <begin position="22"/>
        <end position="518"/>
    </location>
</feature>
<dbReference type="InterPro" id="IPR029058">
    <property type="entry name" value="AB_hydrolase_fold"/>
</dbReference>
<evidence type="ECO:0000313" key="5">
    <source>
        <dbReference type="Proteomes" id="UP000467006"/>
    </source>
</evidence>
<keyword evidence="3" id="KW-0732">Signal</keyword>
<proteinExistence type="inferred from homology"/>
<dbReference type="KEGG" id="mdu:MDUV_34120"/>
<dbReference type="PANTHER" id="PTHR43918:SF4">
    <property type="entry name" value="CARBOXYLIC ESTER HYDROLASE"/>
    <property type="match status" value="1"/>
</dbReference>
<feature type="signal peptide" evidence="3">
    <location>
        <begin position="1"/>
        <end position="21"/>
    </location>
</feature>
<organism evidence="4 5">
    <name type="scientific">Mycolicibacterium duvalii</name>
    <dbReference type="NCBI Taxonomy" id="39688"/>
    <lineage>
        <taxon>Bacteria</taxon>
        <taxon>Bacillati</taxon>
        <taxon>Actinomycetota</taxon>
        <taxon>Actinomycetes</taxon>
        <taxon>Mycobacteriales</taxon>
        <taxon>Mycobacteriaceae</taxon>
        <taxon>Mycolicibacterium</taxon>
    </lineage>
</organism>
<dbReference type="Proteomes" id="UP000467006">
    <property type="component" value="Chromosome"/>
</dbReference>
<dbReference type="InterPro" id="IPR002018">
    <property type="entry name" value="CarbesteraseB"/>
</dbReference>
<keyword evidence="2 3" id="KW-0378">Hydrolase</keyword>
<evidence type="ECO:0000256" key="1">
    <source>
        <dbReference type="ARBA" id="ARBA00005964"/>
    </source>
</evidence>
<dbReference type="SUPFAM" id="SSF53474">
    <property type="entry name" value="alpha/beta-Hydrolases"/>
    <property type="match status" value="1"/>
</dbReference>
<dbReference type="InterPro" id="IPR050654">
    <property type="entry name" value="AChE-related_enzymes"/>
</dbReference>
<protein>
    <recommendedName>
        <fullName evidence="3">Carboxylic ester hydrolase</fullName>
        <ecNumber evidence="3">3.1.1.-</ecNumber>
    </recommendedName>
</protein>
<accession>A0A7I7K589</accession>
<evidence type="ECO:0000313" key="4">
    <source>
        <dbReference type="EMBL" id="BBX18552.1"/>
    </source>
</evidence>
<dbReference type="PROSITE" id="PS00122">
    <property type="entry name" value="CARBOXYLESTERASE_B_1"/>
    <property type="match status" value="1"/>
</dbReference>
<dbReference type="PANTHER" id="PTHR43918">
    <property type="entry name" value="ACETYLCHOLINESTERASE"/>
    <property type="match status" value="1"/>
</dbReference>
<dbReference type="OrthoDB" id="3199405at2"/>
<dbReference type="AlphaFoldDB" id="A0A7I7K589"/>
<dbReference type="Pfam" id="PF00135">
    <property type="entry name" value="COesterase"/>
    <property type="match status" value="1"/>
</dbReference>
<dbReference type="GO" id="GO:0052689">
    <property type="term" value="F:carboxylic ester hydrolase activity"/>
    <property type="evidence" value="ECO:0007669"/>
    <property type="project" value="TreeGrafter"/>
</dbReference>
<name>A0A7I7K589_9MYCO</name>
<comment type="similarity">
    <text evidence="1 3">Belongs to the type-B carboxylesterase/lipase family.</text>
</comment>
<evidence type="ECO:0000256" key="2">
    <source>
        <dbReference type="ARBA" id="ARBA00022801"/>
    </source>
</evidence>
<dbReference type="Gene3D" id="3.40.50.1820">
    <property type="entry name" value="alpha/beta hydrolase"/>
    <property type="match status" value="1"/>
</dbReference>
<sequence length="518" mass="54472">MPKRLLSVALVLLCAVGCVHAADPVAVPAPADPAVVQTGTGAVRGVEDPGHSFFGGIPYAAPPVGPLRFRPPEPALRWDGVRDASRPGPRCLQAPGPDPEFGTGSGEDCLSLNVWTPATPDEPKAVLVWFHGGSFINGDGGMFGARRLVERGDIVVVTLNYRLGALGFLAHPALGPPGDVGNYGLADQQAALRWVRENIAAFGGDPDRVTVAGESAGAMSVCDHLAAPGSRGLFHGAIIMSGPCQAQAALPHARRVSLDYAAAAGCGDVAAAAGCLRGARVDRLREPVFYARLGVEQLTGPVTATTALPVDPLTAAADGTTARVPVLIGTTRDEFTLFTGLRYLRTGQRIGAAGYPHALAEVFGPDAAAVAQRYPADRYREPELAYSAALTDAEFACVADRLAADLNRHQPVYAYEFADQDAPAPEPLTTLPFPVGASHSLDVRYVFDVGGAPDLTAAQRDLSRQMVDYWAAFVRTGAPATDWPRRGSGRVMTLRPDGNTVVDDYDRAHQCAFWDALG</sequence>
<reference evidence="4 5" key="1">
    <citation type="journal article" date="2019" name="Emerg. Microbes Infect.">
        <title>Comprehensive subspecies identification of 175 nontuberculous mycobacteria species based on 7547 genomic profiles.</title>
        <authorList>
            <person name="Matsumoto Y."/>
            <person name="Kinjo T."/>
            <person name="Motooka D."/>
            <person name="Nabeya D."/>
            <person name="Jung N."/>
            <person name="Uechi K."/>
            <person name="Horii T."/>
            <person name="Iida T."/>
            <person name="Fujita J."/>
            <person name="Nakamura S."/>
        </authorList>
    </citation>
    <scope>NUCLEOTIDE SEQUENCE [LARGE SCALE GENOMIC DNA]</scope>
    <source>
        <strain evidence="4 5">JCM 6396</strain>
    </source>
</reference>
<keyword evidence="5" id="KW-1185">Reference proteome</keyword>
<dbReference type="EC" id="3.1.1.-" evidence="3"/>